<dbReference type="EMBL" id="BKCP01005072">
    <property type="protein sequence ID" value="GER35995.1"/>
    <property type="molecule type" value="Genomic_DNA"/>
</dbReference>
<evidence type="ECO:0000313" key="2">
    <source>
        <dbReference type="Proteomes" id="UP000325081"/>
    </source>
</evidence>
<comment type="caution">
    <text evidence="1">The sequence shown here is derived from an EMBL/GenBank/DDBJ whole genome shotgun (WGS) entry which is preliminary data.</text>
</comment>
<evidence type="ECO:0000313" key="1">
    <source>
        <dbReference type="EMBL" id="GER35995.1"/>
    </source>
</evidence>
<sequence length="102" mass="11079">MGGVGAVVKGGLQKLACKLRVTSSKPRGSNAHFFVVVDSLVLKSVQQRIQLQATAASFDLTPEIYWGPGLELGLIATPKMGLEPMFKNKKNPNLKHQHVILE</sequence>
<name>A0A5A7PT49_STRAF</name>
<protein>
    <submittedName>
        <fullName evidence="1">Phytochrome interacting factor 3</fullName>
    </submittedName>
</protein>
<proteinExistence type="predicted"/>
<dbReference type="Proteomes" id="UP000325081">
    <property type="component" value="Unassembled WGS sequence"/>
</dbReference>
<organism evidence="1 2">
    <name type="scientific">Striga asiatica</name>
    <name type="common">Asiatic witchweed</name>
    <name type="synonym">Buchnera asiatica</name>
    <dbReference type="NCBI Taxonomy" id="4170"/>
    <lineage>
        <taxon>Eukaryota</taxon>
        <taxon>Viridiplantae</taxon>
        <taxon>Streptophyta</taxon>
        <taxon>Embryophyta</taxon>
        <taxon>Tracheophyta</taxon>
        <taxon>Spermatophyta</taxon>
        <taxon>Magnoliopsida</taxon>
        <taxon>eudicotyledons</taxon>
        <taxon>Gunneridae</taxon>
        <taxon>Pentapetalae</taxon>
        <taxon>asterids</taxon>
        <taxon>lamiids</taxon>
        <taxon>Lamiales</taxon>
        <taxon>Orobanchaceae</taxon>
        <taxon>Buchnereae</taxon>
        <taxon>Striga</taxon>
    </lineage>
</organism>
<gene>
    <name evidence="1" type="ORF">STAS_12309</name>
</gene>
<dbReference type="AlphaFoldDB" id="A0A5A7PT49"/>
<reference evidence="2" key="1">
    <citation type="journal article" date="2019" name="Curr. Biol.">
        <title>Genome Sequence of Striga asiatica Provides Insight into the Evolution of Plant Parasitism.</title>
        <authorList>
            <person name="Yoshida S."/>
            <person name="Kim S."/>
            <person name="Wafula E.K."/>
            <person name="Tanskanen J."/>
            <person name="Kim Y.M."/>
            <person name="Honaas L."/>
            <person name="Yang Z."/>
            <person name="Spallek T."/>
            <person name="Conn C.E."/>
            <person name="Ichihashi Y."/>
            <person name="Cheong K."/>
            <person name="Cui S."/>
            <person name="Der J.P."/>
            <person name="Gundlach H."/>
            <person name="Jiao Y."/>
            <person name="Hori C."/>
            <person name="Ishida J.K."/>
            <person name="Kasahara H."/>
            <person name="Kiba T."/>
            <person name="Kim M.S."/>
            <person name="Koo N."/>
            <person name="Laohavisit A."/>
            <person name="Lee Y.H."/>
            <person name="Lumba S."/>
            <person name="McCourt P."/>
            <person name="Mortimer J.C."/>
            <person name="Mutuku J.M."/>
            <person name="Nomura T."/>
            <person name="Sasaki-Sekimoto Y."/>
            <person name="Seto Y."/>
            <person name="Wang Y."/>
            <person name="Wakatake T."/>
            <person name="Sakakibara H."/>
            <person name="Demura T."/>
            <person name="Yamaguchi S."/>
            <person name="Yoneyama K."/>
            <person name="Manabe R.I."/>
            <person name="Nelson D.C."/>
            <person name="Schulman A.H."/>
            <person name="Timko M.P."/>
            <person name="dePamphilis C.W."/>
            <person name="Choi D."/>
            <person name="Shirasu K."/>
        </authorList>
    </citation>
    <scope>NUCLEOTIDE SEQUENCE [LARGE SCALE GENOMIC DNA]</scope>
    <source>
        <strain evidence="2">cv. UVA1</strain>
    </source>
</reference>
<accession>A0A5A7PT49</accession>
<keyword evidence="2" id="KW-1185">Reference proteome</keyword>